<dbReference type="EMBL" id="GADI01006912">
    <property type="protein sequence ID" value="JAA66896.1"/>
    <property type="molecule type" value="mRNA"/>
</dbReference>
<protein>
    <submittedName>
        <fullName evidence="2">Putative salivary kunitz domain protein</fullName>
    </submittedName>
</protein>
<keyword evidence="1" id="KW-0732">Signal</keyword>
<evidence type="ECO:0000256" key="1">
    <source>
        <dbReference type="SAM" id="SignalP"/>
    </source>
</evidence>
<dbReference type="AlphaFoldDB" id="A0A0K8R757"/>
<sequence length="69" mass="7665">MRYSFIFCLLAMYYTASANATYCWNIVPCPQLCETPDGGQDFTTNRPGTSCTTHGRKPGTCQNGECKQN</sequence>
<feature type="signal peptide" evidence="1">
    <location>
        <begin position="1"/>
        <end position="20"/>
    </location>
</feature>
<evidence type="ECO:0000313" key="2">
    <source>
        <dbReference type="EMBL" id="JAA66896.1"/>
    </source>
</evidence>
<reference evidence="2" key="1">
    <citation type="submission" date="2012-12" db="EMBL/GenBank/DDBJ databases">
        <title>Identification and characterization of a phenylalanine ammonia-lyase gene family in Isatis indigotica Fort.</title>
        <authorList>
            <person name="Liu Q."/>
            <person name="Chen J."/>
            <person name="Zhou X."/>
            <person name="Di P."/>
            <person name="Xiao Y."/>
            <person name="Xuan H."/>
            <person name="Zhang L."/>
            <person name="Chen W."/>
        </authorList>
    </citation>
    <scope>NUCLEOTIDE SEQUENCE</scope>
    <source>
        <tissue evidence="2">Salivary gland</tissue>
    </source>
</reference>
<organism evidence="2">
    <name type="scientific">Ixodes ricinus</name>
    <name type="common">Common tick</name>
    <name type="synonym">Acarus ricinus</name>
    <dbReference type="NCBI Taxonomy" id="34613"/>
    <lineage>
        <taxon>Eukaryota</taxon>
        <taxon>Metazoa</taxon>
        <taxon>Ecdysozoa</taxon>
        <taxon>Arthropoda</taxon>
        <taxon>Chelicerata</taxon>
        <taxon>Arachnida</taxon>
        <taxon>Acari</taxon>
        <taxon>Parasitiformes</taxon>
        <taxon>Ixodida</taxon>
        <taxon>Ixodoidea</taxon>
        <taxon>Ixodidae</taxon>
        <taxon>Ixodinae</taxon>
        <taxon>Ixodes</taxon>
    </lineage>
</organism>
<accession>A0A0K8R757</accession>
<proteinExistence type="evidence at transcript level"/>
<name>A0A0K8R757_IXORI</name>
<feature type="chain" id="PRO_5005516080" evidence="1">
    <location>
        <begin position="21"/>
        <end position="69"/>
    </location>
</feature>